<keyword evidence="3" id="KW-1133">Transmembrane helix</keyword>
<evidence type="ECO:0000313" key="5">
    <source>
        <dbReference type="EMBL" id="AZZ50602.1"/>
    </source>
</evidence>
<evidence type="ECO:0000259" key="4">
    <source>
        <dbReference type="Pfam" id="PF00892"/>
    </source>
</evidence>
<dbReference type="PANTHER" id="PTHR22911">
    <property type="entry name" value="ACYL-MALONYL CONDENSING ENZYME-RELATED"/>
    <property type="match status" value="1"/>
</dbReference>
<evidence type="ECO:0000313" key="6">
    <source>
        <dbReference type="Proteomes" id="UP000285317"/>
    </source>
</evidence>
<dbReference type="Pfam" id="PF00892">
    <property type="entry name" value="EamA"/>
    <property type="match status" value="2"/>
</dbReference>
<accession>A0A3Q9UVY2</accession>
<dbReference type="KEGG" id="rfs:C1I64_00055"/>
<feature type="region of interest" description="Disordered" evidence="2">
    <location>
        <begin position="314"/>
        <end position="333"/>
    </location>
</feature>
<feature type="transmembrane region" description="Helical" evidence="3">
    <location>
        <begin position="233"/>
        <end position="251"/>
    </location>
</feature>
<reference evidence="5 6" key="1">
    <citation type="submission" date="2018-03" db="EMBL/GenBank/DDBJ databases">
        <title>Bacteriophage NCPPB3778 and a type I-E CRISPR drive the evolution of the US Biological Select Agent, Rathayibacter toxicus.</title>
        <authorList>
            <person name="Davis E.W.II."/>
            <person name="Tabima J.F."/>
            <person name="Weisberg A.J."/>
            <person name="Dantas Lopes L."/>
            <person name="Wiseman M.S."/>
            <person name="Wiseman M.S."/>
            <person name="Pupko T."/>
            <person name="Belcher M.S."/>
            <person name="Sechler A.J."/>
            <person name="Tancos M.A."/>
            <person name="Schroeder B.K."/>
            <person name="Murray T.D."/>
            <person name="Luster D.G."/>
            <person name="Schneider W.L."/>
            <person name="Rogers E."/>
            <person name="Andreote F.D."/>
            <person name="Grunwald N.J."/>
            <person name="Putnam M.L."/>
            <person name="Chang J.H."/>
        </authorList>
    </citation>
    <scope>NUCLEOTIDE SEQUENCE [LARGE SCALE GENOMIC DNA]</scope>
    <source>
        <strain evidence="5 6">DSM 15932</strain>
    </source>
</reference>
<feature type="domain" description="EamA" evidence="4">
    <location>
        <begin position="17"/>
        <end position="152"/>
    </location>
</feature>
<keyword evidence="3" id="KW-0472">Membrane</keyword>
<feature type="domain" description="EamA" evidence="4">
    <location>
        <begin position="163"/>
        <end position="305"/>
    </location>
</feature>
<evidence type="ECO:0000256" key="2">
    <source>
        <dbReference type="SAM" id="MobiDB-lite"/>
    </source>
</evidence>
<dbReference type="EMBL" id="CP028137">
    <property type="protein sequence ID" value="AZZ50602.1"/>
    <property type="molecule type" value="Genomic_DNA"/>
</dbReference>
<feature type="transmembrane region" description="Helical" evidence="3">
    <location>
        <begin position="138"/>
        <end position="156"/>
    </location>
</feature>
<dbReference type="GO" id="GO:0016020">
    <property type="term" value="C:membrane"/>
    <property type="evidence" value="ECO:0007669"/>
    <property type="project" value="InterPro"/>
</dbReference>
<feature type="transmembrane region" description="Helical" evidence="3">
    <location>
        <begin position="193"/>
        <end position="213"/>
    </location>
</feature>
<dbReference type="InterPro" id="IPR037185">
    <property type="entry name" value="EmrE-like"/>
</dbReference>
<dbReference type="InterPro" id="IPR000620">
    <property type="entry name" value="EamA_dom"/>
</dbReference>
<feature type="transmembrane region" description="Helical" evidence="3">
    <location>
        <begin position="50"/>
        <end position="71"/>
    </location>
</feature>
<evidence type="ECO:0000256" key="3">
    <source>
        <dbReference type="SAM" id="Phobius"/>
    </source>
</evidence>
<feature type="transmembrane region" description="Helical" evidence="3">
    <location>
        <begin position="263"/>
        <end position="283"/>
    </location>
</feature>
<proteinExistence type="inferred from homology"/>
<comment type="similarity">
    <text evidence="1">Belongs to the EamA transporter family.</text>
</comment>
<evidence type="ECO:0000256" key="1">
    <source>
        <dbReference type="ARBA" id="ARBA00007362"/>
    </source>
</evidence>
<protein>
    <submittedName>
        <fullName evidence="5">EamA family transporter</fullName>
    </submittedName>
</protein>
<gene>
    <name evidence="5" type="ORF">C1I64_00055</name>
</gene>
<feature type="transmembrane region" description="Helical" evidence="3">
    <location>
        <begin position="108"/>
        <end position="126"/>
    </location>
</feature>
<dbReference type="SUPFAM" id="SSF103481">
    <property type="entry name" value="Multidrug resistance efflux transporter EmrE"/>
    <property type="match status" value="2"/>
</dbReference>
<feature type="transmembrane region" description="Helical" evidence="3">
    <location>
        <begin position="289"/>
        <end position="307"/>
    </location>
</feature>
<feature type="transmembrane region" description="Helical" evidence="3">
    <location>
        <begin position="162"/>
        <end position="181"/>
    </location>
</feature>
<feature type="transmembrane region" description="Helical" evidence="3">
    <location>
        <begin position="83"/>
        <end position="102"/>
    </location>
</feature>
<keyword evidence="3" id="KW-0812">Transmembrane</keyword>
<name>A0A3Q9UVY2_9MICO</name>
<sequence length="333" mass="34472">MKEADVTPTAPPRQLSSGLLLALAAAAAFGLGGPFVKPLLEAGWSPSAAVLWRAGGAALILAIPAVLSLRGRWHVLRRNLGTVGLYGVFAVIAAQLCFYSAIEHMSVGVALLIEYLAPVFLVLFAWARTRRHPGRFTLAGSALALAGLVLVLDLSGESTPELVGVAWALTASLGLCVYYVIAGRIDQELPPIALTAGAMTVGAGLLLILGVTGLVPLRATFGDVVFVGNDVPWFLPAAVILSMSTVLAYLLGIEGGSRLGTRIASFVGLTEVLFSIVAAWALLGELPAPIQFGGGALILVGVVLVRLQAEAPDPVAPEPLESDERPPVPLSTP</sequence>
<dbReference type="AlphaFoldDB" id="A0A3Q9UVY2"/>
<dbReference type="Proteomes" id="UP000285317">
    <property type="component" value="Chromosome"/>
</dbReference>
<dbReference type="PANTHER" id="PTHR22911:SF79">
    <property type="entry name" value="MOBA-LIKE NTP TRANSFERASE DOMAIN-CONTAINING PROTEIN"/>
    <property type="match status" value="1"/>
</dbReference>
<organism evidence="5 6">
    <name type="scientific">Rathayibacter festucae DSM 15932</name>
    <dbReference type="NCBI Taxonomy" id="1328866"/>
    <lineage>
        <taxon>Bacteria</taxon>
        <taxon>Bacillati</taxon>
        <taxon>Actinomycetota</taxon>
        <taxon>Actinomycetes</taxon>
        <taxon>Micrococcales</taxon>
        <taxon>Microbacteriaceae</taxon>
        <taxon>Rathayibacter</taxon>
    </lineage>
</organism>